<reference evidence="3" key="1">
    <citation type="submission" date="2019-12" db="EMBL/GenBank/DDBJ databases">
        <title>Comparative genomics gives insights into the taxonomy of the Azoarcus-Aromatoleum group and reveals separate origins of nif in the plant-associated Azoarcus and non-plant-associated Aromatoleum sub-groups.</title>
        <authorList>
            <person name="Lafos M."/>
            <person name="Maluk M."/>
            <person name="Batista M."/>
            <person name="Junghare M."/>
            <person name="Carmona M."/>
            <person name="Faoro H."/>
            <person name="Cruz L.M."/>
            <person name="Battistoni F."/>
            <person name="De Souza E."/>
            <person name="Pedrosa F."/>
            <person name="Chen W.-M."/>
            <person name="Poole P.S."/>
            <person name="Dixon R.A."/>
            <person name="James E.K."/>
        </authorList>
    </citation>
    <scope>NUCLEOTIDE SEQUENCE</scope>
    <source>
        <strain evidence="3">U120</strain>
    </source>
</reference>
<proteinExistence type="predicted"/>
<feature type="signal peptide" evidence="2">
    <location>
        <begin position="1"/>
        <end position="22"/>
    </location>
</feature>
<keyword evidence="2" id="KW-0732">Signal</keyword>
<comment type="caution">
    <text evidence="3">The sequence shown here is derived from an EMBL/GenBank/DDBJ whole genome shotgun (WGS) entry which is preliminary data.</text>
</comment>
<organism evidence="3 4">
    <name type="scientific">Aromatoleum buckelii</name>
    <dbReference type="NCBI Taxonomy" id="200254"/>
    <lineage>
        <taxon>Bacteria</taxon>
        <taxon>Pseudomonadati</taxon>
        <taxon>Pseudomonadota</taxon>
        <taxon>Betaproteobacteria</taxon>
        <taxon>Rhodocyclales</taxon>
        <taxon>Rhodocyclaceae</taxon>
        <taxon>Aromatoleum</taxon>
    </lineage>
</organism>
<feature type="coiled-coil region" evidence="1">
    <location>
        <begin position="114"/>
        <end position="148"/>
    </location>
</feature>
<accession>A0ABX1MYZ6</accession>
<gene>
    <name evidence="3" type="ORF">GO608_06495</name>
</gene>
<feature type="chain" id="PRO_5045814422" description="DUF4124 domain-containing protein" evidence="2">
    <location>
        <begin position="23"/>
        <end position="211"/>
    </location>
</feature>
<evidence type="ECO:0000256" key="2">
    <source>
        <dbReference type="SAM" id="SignalP"/>
    </source>
</evidence>
<keyword evidence="4" id="KW-1185">Reference proteome</keyword>
<name>A0ABX1MYZ6_9RHOO</name>
<evidence type="ECO:0000256" key="1">
    <source>
        <dbReference type="SAM" id="Coils"/>
    </source>
</evidence>
<keyword evidence="1" id="KW-0175">Coiled coil</keyword>
<evidence type="ECO:0008006" key="5">
    <source>
        <dbReference type="Google" id="ProtNLM"/>
    </source>
</evidence>
<evidence type="ECO:0000313" key="4">
    <source>
        <dbReference type="Proteomes" id="UP000601990"/>
    </source>
</evidence>
<dbReference type="RefSeq" id="WP_169198263.1">
    <property type="nucleotide sequence ID" value="NZ_WTVH02000008.1"/>
</dbReference>
<protein>
    <recommendedName>
        <fullName evidence="5">DUF4124 domain-containing protein</fullName>
    </recommendedName>
</protein>
<dbReference type="EMBL" id="WTVH01000009">
    <property type="protein sequence ID" value="NMF92973.1"/>
    <property type="molecule type" value="Genomic_DNA"/>
</dbReference>
<evidence type="ECO:0000313" key="3">
    <source>
        <dbReference type="EMBL" id="NMF92973.1"/>
    </source>
</evidence>
<sequence length="211" mass="23842">MAFVRRAELLCAVLLALPPAVAAQSERTIYCCEDADGRPVCGDVLPTVCYGRAYREISPQGTVRRHVAAPLTSREIAQRDAERQRRKDEEARVLKQRRLDQALLETYTSLEDIDNRQDREIADIRREIEAARARETELLAERRRLADEAAAYRGKDLPRNIAVAQQSVDGELAAQKSIIDAKIRETEAVQARFAADRRRYAELIAAGEGRR</sequence>
<dbReference type="Proteomes" id="UP000601990">
    <property type="component" value="Unassembled WGS sequence"/>
</dbReference>